<evidence type="ECO:0000256" key="5">
    <source>
        <dbReference type="ARBA" id="ARBA00022592"/>
    </source>
</evidence>
<organism evidence="12 13">
    <name type="scientific">Candidatus Defluviibacterium haderslevense</name>
    <dbReference type="NCBI Taxonomy" id="2981993"/>
    <lineage>
        <taxon>Bacteria</taxon>
        <taxon>Pseudomonadati</taxon>
        <taxon>Bacteroidota</taxon>
        <taxon>Saprospiria</taxon>
        <taxon>Saprospirales</taxon>
        <taxon>Saprospiraceae</taxon>
        <taxon>Candidatus Defluviibacterium</taxon>
    </lineage>
</organism>
<dbReference type="Pfam" id="PF00528">
    <property type="entry name" value="BPD_transp_1"/>
    <property type="match status" value="1"/>
</dbReference>
<feature type="transmembrane region" description="Helical" evidence="9">
    <location>
        <begin position="372"/>
        <end position="396"/>
    </location>
</feature>
<evidence type="ECO:0000256" key="7">
    <source>
        <dbReference type="ARBA" id="ARBA00022989"/>
    </source>
</evidence>
<reference evidence="12 13" key="1">
    <citation type="submission" date="2020-10" db="EMBL/GenBank/DDBJ databases">
        <title>Connecting structure to function with the recovery of over 1000 high-quality activated sludge metagenome-assembled genomes encoding full-length rRNA genes using long-read sequencing.</title>
        <authorList>
            <person name="Singleton C.M."/>
            <person name="Petriglieri F."/>
            <person name="Kristensen J.M."/>
            <person name="Kirkegaard R.H."/>
            <person name="Michaelsen T.Y."/>
            <person name="Andersen M.H."/>
            <person name="Karst S.M."/>
            <person name="Dueholm M.S."/>
            <person name="Nielsen P.H."/>
            <person name="Albertsen M."/>
        </authorList>
    </citation>
    <scope>NUCLEOTIDE SEQUENCE [LARGE SCALE GENOMIC DNA]</scope>
    <source>
        <strain evidence="12">Ribe_18-Q3-R11-54_BAT3C.373</strain>
    </source>
</reference>
<dbReference type="Gene3D" id="3.40.190.10">
    <property type="entry name" value="Periplasmic binding protein-like II"/>
    <property type="match status" value="1"/>
</dbReference>
<feature type="transmembrane region" description="Helical" evidence="9">
    <location>
        <begin position="228"/>
        <end position="246"/>
    </location>
</feature>
<dbReference type="SUPFAM" id="SSF53850">
    <property type="entry name" value="Periplasmic binding protein-like II"/>
    <property type="match status" value="1"/>
</dbReference>
<evidence type="ECO:0000256" key="6">
    <source>
        <dbReference type="ARBA" id="ARBA00022692"/>
    </source>
</evidence>
<comment type="subcellular location">
    <subcellularLocation>
        <location evidence="1 9">Cell membrane</location>
        <topology evidence="1 9">Multi-pass membrane protein</topology>
    </subcellularLocation>
</comment>
<dbReference type="InterPro" id="IPR011864">
    <property type="entry name" value="Phosphate_PstC"/>
</dbReference>
<dbReference type="InterPro" id="IPR035906">
    <property type="entry name" value="MetI-like_sf"/>
</dbReference>
<accession>A0A9D7S8M8</accession>
<feature type="transmembrane region" description="Helical" evidence="9">
    <location>
        <begin position="12"/>
        <end position="32"/>
    </location>
</feature>
<evidence type="ECO:0000259" key="11">
    <source>
        <dbReference type="PROSITE" id="PS50928"/>
    </source>
</evidence>
<dbReference type="AlphaFoldDB" id="A0A9D7S8M8"/>
<evidence type="ECO:0000256" key="10">
    <source>
        <dbReference type="RuleBase" id="RU363054"/>
    </source>
</evidence>
<evidence type="ECO:0000256" key="2">
    <source>
        <dbReference type="ARBA" id="ARBA00007069"/>
    </source>
</evidence>
<dbReference type="Proteomes" id="UP000808349">
    <property type="component" value="Unassembled WGS sequence"/>
</dbReference>
<dbReference type="InterPro" id="IPR051124">
    <property type="entry name" value="Phosphate_Transport_Permease"/>
</dbReference>
<feature type="transmembrane region" description="Helical" evidence="9">
    <location>
        <begin position="258"/>
        <end position="281"/>
    </location>
</feature>
<keyword evidence="7 9" id="KW-1133">Transmembrane helix</keyword>
<dbReference type="GO" id="GO:0005886">
    <property type="term" value="C:plasma membrane"/>
    <property type="evidence" value="ECO:0007669"/>
    <property type="project" value="UniProtKB-SubCell"/>
</dbReference>
<evidence type="ECO:0000313" key="12">
    <source>
        <dbReference type="EMBL" id="MBK9717248.1"/>
    </source>
</evidence>
<keyword evidence="3 9" id="KW-0813">Transport</keyword>
<keyword evidence="8 9" id="KW-0472">Membrane</keyword>
<sequence>MRSIVERGIEIILQACSWVTSLTILLIVIFLFKEGFSLFRKSSLEEGSVLVLHKSNPLNKINDTDLKNIFDQSITDWSEVGGDSVPITLFRIDDIGNYFTDEELGDTLQNISVCIGKLIDSIPGTIAFVPENYVNETYIKAHPEFNGKLIEVPHIKVSDFFAGKEWLPTAHPIAQMGALPLILGTLWVSLIAILFALPLGLSVAIYISEIAHFRVRNVLKPLIELLSGIPSVVLGFFGLVVVVPFVQHWFNLPVGETALTGSIILAIMALPTIITLSDDAIRNTPKTMKESSFALGANHWQTIRYVILPYSISGISAAAILGIGRAIGETMAVLMVTGNAAVIPHSILEPIRTIPATIAAELGEAPQGGVHYSALFALACVLFVISFGINLSVDLIGAKNKKNKF</sequence>
<proteinExistence type="inferred from homology"/>
<dbReference type="PROSITE" id="PS50928">
    <property type="entry name" value="ABC_TM1"/>
    <property type="match status" value="1"/>
</dbReference>
<dbReference type="PANTHER" id="PTHR30425">
    <property type="entry name" value="PHOSPHATE TRANSPORT SYSTEM PERMEASE PROTEIN PST"/>
    <property type="match status" value="1"/>
</dbReference>
<protein>
    <recommendedName>
        <fullName evidence="10">Phosphate transport system permease protein</fullName>
    </recommendedName>
</protein>
<dbReference type="CDD" id="cd06261">
    <property type="entry name" value="TM_PBP2"/>
    <property type="match status" value="1"/>
</dbReference>
<evidence type="ECO:0000256" key="8">
    <source>
        <dbReference type="ARBA" id="ARBA00023136"/>
    </source>
</evidence>
<dbReference type="SUPFAM" id="SSF161098">
    <property type="entry name" value="MetI-like"/>
    <property type="match status" value="1"/>
</dbReference>
<feature type="transmembrane region" description="Helical" evidence="9">
    <location>
        <begin position="186"/>
        <end position="207"/>
    </location>
</feature>
<evidence type="ECO:0000256" key="9">
    <source>
        <dbReference type="RuleBase" id="RU363032"/>
    </source>
</evidence>
<feature type="transmembrane region" description="Helical" evidence="9">
    <location>
        <begin position="302"/>
        <end position="327"/>
    </location>
</feature>
<keyword evidence="5 10" id="KW-0592">Phosphate transport</keyword>
<comment type="similarity">
    <text evidence="2 10">Belongs to the binding-protein-dependent transport system permease family. CysTW subfamily.</text>
</comment>
<evidence type="ECO:0000256" key="4">
    <source>
        <dbReference type="ARBA" id="ARBA00022475"/>
    </source>
</evidence>
<dbReference type="Gene3D" id="1.10.3720.10">
    <property type="entry name" value="MetI-like"/>
    <property type="match status" value="1"/>
</dbReference>
<dbReference type="GO" id="GO:0006817">
    <property type="term" value="P:phosphate ion transport"/>
    <property type="evidence" value="ECO:0007669"/>
    <property type="project" value="UniProtKB-KW"/>
</dbReference>
<evidence type="ECO:0000256" key="1">
    <source>
        <dbReference type="ARBA" id="ARBA00004651"/>
    </source>
</evidence>
<evidence type="ECO:0000313" key="13">
    <source>
        <dbReference type="Proteomes" id="UP000808349"/>
    </source>
</evidence>
<name>A0A9D7S8M8_9BACT</name>
<dbReference type="InterPro" id="IPR000515">
    <property type="entry name" value="MetI-like"/>
</dbReference>
<dbReference type="EMBL" id="JADKFW010000004">
    <property type="protein sequence ID" value="MBK9717248.1"/>
    <property type="molecule type" value="Genomic_DNA"/>
</dbReference>
<comment type="caution">
    <text evidence="12">The sequence shown here is derived from an EMBL/GenBank/DDBJ whole genome shotgun (WGS) entry which is preliminary data.</text>
</comment>
<keyword evidence="4 10" id="KW-1003">Cell membrane</keyword>
<feature type="domain" description="ABC transmembrane type-1" evidence="11">
    <location>
        <begin position="182"/>
        <end position="393"/>
    </location>
</feature>
<dbReference type="GO" id="GO:0005315">
    <property type="term" value="F:phosphate transmembrane transporter activity"/>
    <property type="evidence" value="ECO:0007669"/>
    <property type="project" value="InterPro"/>
</dbReference>
<evidence type="ECO:0000256" key="3">
    <source>
        <dbReference type="ARBA" id="ARBA00022448"/>
    </source>
</evidence>
<keyword evidence="6 9" id="KW-0812">Transmembrane</keyword>
<dbReference type="NCBIfam" id="TIGR02138">
    <property type="entry name" value="phosphate_pstC"/>
    <property type="match status" value="1"/>
</dbReference>
<comment type="function">
    <text evidence="10">Part of the binding-protein-dependent transport system for phosphate; probably responsible for the translocation of the substrate across the membrane.</text>
</comment>
<gene>
    <name evidence="12" type="primary">pstC</name>
    <name evidence="12" type="ORF">IPO85_07015</name>
</gene>
<dbReference type="PANTHER" id="PTHR30425:SF1">
    <property type="entry name" value="PHOSPHATE TRANSPORT SYSTEM PERMEASE PROTEIN PSTC"/>
    <property type="match status" value="1"/>
</dbReference>